<feature type="compositionally biased region" description="Low complexity" evidence="1">
    <location>
        <begin position="560"/>
        <end position="580"/>
    </location>
</feature>
<evidence type="ECO:0000313" key="2">
    <source>
        <dbReference type="EMBL" id="KAG5460287.1"/>
    </source>
</evidence>
<feature type="region of interest" description="Disordered" evidence="1">
    <location>
        <begin position="503"/>
        <end position="580"/>
    </location>
</feature>
<name>A0A8H7ZW04_9FUNG</name>
<evidence type="ECO:0000313" key="3">
    <source>
        <dbReference type="Proteomes" id="UP000673691"/>
    </source>
</evidence>
<evidence type="ECO:0000256" key="1">
    <source>
        <dbReference type="SAM" id="MobiDB-lite"/>
    </source>
</evidence>
<feature type="non-terminal residue" evidence="2">
    <location>
        <position position="691"/>
    </location>
</feature>
<gene>
    <name evidence="2" type="ORF">BJ554DRAFT_7681</name>
</gene>
<protein>
    <submittedName>
        <fullName evidence="2">Uncharacterized protein</fullName>
    </submittedName>
</protein>
<keyword evidence="3" id="KW-1185">Reference proteome</keyword>
<sequence>MLPPSPEAPPSPRPRALDATVAASLAAAAFGELSSPAPFGLALPAAVESCPWADHRVEPYLPPAPAPPPRPSPPAGLSAQPAAAQGGRDAATGSGLLNAAPDVLGAGGESRPGPTAAPDGAFDGGTEEDDVGGARDTAAGEEGDVCDGRDIAAAEKGDSCEGRNVTAEKEGDTGEGQDIATEEECDTDDGRNVAEEKGNTGGGRDMAAEEERDTDDGRNVFEGNGDTGGGRGIAAAAEDDTDGERNVTEEKGDTGGGRDIAAEEEGDTGEGRNVAGEGRNVAAVEEGDALESRDIFGSDGRDVAAEKGVIIDVPDAKDEDADDYASCFAGTPSPLRGLSPIPCDKEADVESEDAYEDCNLDDFASCVDEHDFGDCGMNSFESFASARASLSVSGTEDCARILESLNVAEVDFQRLTDIVLGSAYWFADLLPKPGCDVGFPGGWRQNFNRQPSDSDRLGGDGCVEVLSWLTSALPNPGGESFAGFEWKSSALCRLYSAAAKPSCRVEGGRDSPPAPAASGLTRQCESPREGLATGGRRDRVGSSACAGRNKDAPRTSSEVTGPSPGSPRPAGSAAGSRSGATAASSLAKNLDLAHVRQLCGVSKAALMKRRAEELSLLRDHYAEVLENATSHLRRWLDDKEQALMRSEVREMRMRKVARTEKMARVFYPVRHLFLRITADKPQNYRIPGMNR</sequence>
<dbReference type="AlphaFoldDB" id="A0A8H7ZW04"/>
<organism evidence="2 3">
    <name type="scientific">Olpidium bornovanus</name>
    <dbReference type="NCBI Taxonomy" id="278681"/>
    <lineage>
        <taxon>Eukaryota</taxon>
        <taxon>Fungi</taxon>
        <taxon>Fungi incertae sedis</taxon>
        <taxon>Olpidiomycota</taxon>
        <taxon>Olpidiomycotina</taxon>
        <taxon>Olpidiomycetes</taxon>
        <taxon>Olpidiales</taxon>
        <taxon>Olpidiaceae</taxon>
        <taxon>Olpidium</taxon>
    </lineage>
</organism>
<dbReference type="EMBL" id="JAEFCI010005444">
    <property type="protein sequence ID" value="KAG5460287.1"/>
    <property type="molecule type" value="Genomic_DNA"/>
</dbReference>
<feature type="compositionally biased region" description="Pro residues" evidence="1">
    <location>
        <begin position="60"/>
        <end position="74"/>
    </location>
</feature>
<proteinExistence type="predicted"/>
<feature type="region of interest" description="Disordered" evidence="1">
    <location>
        <begin position="56"/>
        <end position="286"/>
    </location>
</feature>
<accession>A0A8H7ZW04</accession>
<feature type="compositionally biased region" description="Basic and acidic residues" evidence="1">
    <location>
        <begin position="243"/>
        <end position="253"/>
    </location>
</feature>
<reference evidence="2 3" key="1">
    <citation type="journal article" name="Sci. Rep.">
        <title>Genome-scale phylogenetic analyses confirm Olpidium as the closest living zoosporic fungus to the non-flagellated, terrestrial fungi.</title>
        <authorList>
            <person name="Chang Y."/>
            <person name="Rochon D."/>
            <person name="Sekimoto S."/>
            <person name="Wang Y."/>
            <person name="Chovatia M."/>
            <person name="Sandor L."/>
            <person name="Salamov A."/>
            <person name="Grigoriev I.V."/>
            <person name="Stajich J.E."/>
            <person name="Spatafora J.W."/>
        </authorList>
    </citation>
    <scope>NUCLEOTIDE SEQUENCE [LARGE SCALE GENOMIC DNA]</scope>
    <source>
        <strain evidence="2">S191</strain>
    </source>
</reference>
<feature type="compositionally biased region" description="Basic and acidic residues" evidence="1">
    <location>
        <begin position="188"/>
        <end position="198"/>
    </location>
</feature>
<dbReference type="Proteomes" id="UP000673691">
    <property type="component" value="Unassembled WGS sequence"/>
</dbReference>
<feature type="compositionally biased region" description="Basic and acidic residues" evidence="1">
    <location>
        <begin position="146"/>
        <end position="172"/>
    </location>
</feature>
<comment type="caution">
    <text evidence="2">The sequence shown here is derived from an EMBL/GenBank/DDBJ whole genome shotgun (WGS) entry which is preliminary data.</text>
</comment>